<accession>E5AKK5</accession>
<evidence type="ECO:0000313" key="1">
    <source>
        <dbReference type="EMBL" id="CBW73677.1"/>
    </source>
</evidence>
<dbReference type="HOGENOM" id="CLU_3402604_0_0_4"/>
<protein>
    <submittedName>
        <fullName evidence="1">Uncharacterized protein</fullName>
    </submittedName>
</protein>
<gene>
    <name evidence="1" type="ordered locus">RBRH_00832</name>
</gene>
<dbReference type="AlphaFoldDB" id="E5AKK5"/>
<reference evidence="1 2" key="1">
    <citation type="journal article" date="2011" name="J. Bacteriol.">
        <title>Complete genome sequence of Burkholderia rhizoxinica, an endosymbiont of Rhizopus microsporus.</title>
        <authorList>
            <person name="Lackner G."/>
            <person name="Moebius N."/>
            <person name="Partida-Martinez L."/>
            <person name="Hertweck C."/>
        </authorList>
    </citation>
    <scope>NUCLEOTIDE SEQUENCE [LARGE SCALE GENOMIC DNA]</scope>
    <source>
        <strain evidence="2">DSM 19002 / CIP 109453 / HKI 454</strain>
    </source>
</reference>
<organism evidence="1 2">
    <name type="scientific">Mycetohabitans rhizoxinica (strain DSM 19002 / CIP 109453 / HKI 454)</name>
    <name type="common">Paraburkholderia rhizoxinica</name>
    <dbReference type="NCBI Taxonomy" id="882378"/>
    <lineage>
        <taxon>Bacteria</taxon>
        <taxon>Pseudomonadati</taxon>
        <taxon>Pseudomonadota</taxon>
        <taxon>Betaproteobacteria</taxon>
        <taxon>Burkholderiales</taxon>
        <taxon>Burkholderiaceae</taxon>
        <taxon>Mycetohabitans</taxon>
    </lineage>
</organism>
<dbReference type="KEGG" id="brh:RBRH_00832"/>
<dbReference type="EMBL" id="FR687359">
    <property type="protein sequence ID" value="CBW73677.1"/>
    <property type="molecule type" value="Genomic_DNA"/>
</dbReference>
<evidence type="ECO:0000313" key="2">
    <source>
        <dbReference type="Proteomes" id="UP000007437"/>
    </source>
</evidence>
<name>E5AKK5_MYCRK</name>
<proteinExistence type="predicted"/>
<sequence length="30" mass="3355">MERPSDAHFAEIGLCVGSIQIILQIKDLEK</sequence>
<dbReference type="Proteomes" id="UP000007437">
    <property type="component" value="Chromosome"/>
</dbReference>